<dbReference type="InterPro" id="IPR050463">
    <property type="entry name" value="Gfo/Idh/MocA_oxidrdct_glycsds"/>
</dbReference>
<dbReference type="SUPFAM" id="SSF51735">
    <property type="entry name" value="NAD(P)-binding Rossmann-fold domains"/>
    <property type="match status" value="1"/>
</dbReference>
<dbReference type="GO" id="GO:0000166">
    <property type="term" value="F:nucleotide binding"/>
    <property type="evidence" value="ECO:0007669"/>
    <property type="project" value="InterPro"/>
</dbReference>
<dbReference type="GO" id="GO:0016798">
    <property type="term" value="F:hydrolase activity, acting on glycosyl bonds"/>
    <property type="evidence" value="ECO:0007669"/>
    <property type="project" value="UniProtKB-KW"/>
</dbReference>
<dbReference type="InterPro" id="IPR000683">
    <property type="entry name" value="Gfo/Idh/MocA-like_OxRdtase_N"/>
</dbReference>
<dbReference type="InterPro" id="IPR036291">
    <property type="entry name" value="NAD(P)-bd_dom_sf"/>
</dbReference>
<feature type="domain" description="Gfo/Idh/MocA-like oxidoreductase N-terminal" evidence="1">
    <location>
        <begin position="47"/>
        <end position="170"/>
    </location>
</feature>
<dbReference type="PANTHER" id="PTHR43818">
    <property type="entry name" value="BCDNA.GH03377"/>
    <property type="match status" value="1"/>
</dbReference>
<dbReference type="PROSITE" id="PS51318">
    <property type="entry name" value="TAT"/>
    <property type="match status" value="1"/>
</dbReference>
<reference evidence="2 3" key="1">
    <citation type="submission" date="2019-02" db="EMBL/GenBank/DDBJ databases">
        <title>Deep-cultivation of Planctomycetes and their phenomic and genomic characterization uncovers novel biology.</title>
        <authorList>
            <person name="Wiegand S."/>
            <person name="Jogler M."/>
            <person name="Boedeker C."/>
            <person name="Pinto D."/>
            <person name="Vollmers J."/>
            <person name="Rivas-Marin E."/>
            <person name="Kohn T."/>
            <person name="Peeters S.H."/>
            <person name="Heuer A."/>
            <person name="Rast P."/>
            <person name="Oberbeckmann S."/>
            <person name="Bunk B."/>
            <person name="Jeske O."/>
            <person name="Meyerdierks A."/>
            <person name="Storesund J.E."/>
            <person name="Kallscheuer N."/>
            <person name="Luecker S."/>
            <person name="Lage O.M."/>
            <person name="Pohl T."/>
            <person name="Merkel B.J."/>
            <person name="Hornburger P."/>
            <person name="Mueller R.-W."/>
            <person name="Bruemmer F."/>
            <person name="Labrenz M."/>
            <person name="Spormann A.M."/>
            <person name="Op Den Camp H."/>
            <person name="Overmann J."/>
            <person name="Amann R."/>
            <person name="Jetten M.S.M."/>
            <person name="Mascher T."/>
            <person name="Medema M.H."/>
            <person name="Devos D.P."/>
            <person name="Kaster A.-K."/>
            <person name="Ovreas L."/>
            <person name="Rohde M."/>
            <person name="Galperin M.Y."/>
            <person name="Jogler C."/>
        </authorList>
    </citation>
    <scope>NUCLEOTIDE SEQUENCE [LARGE SCALE GENOMIC DNA]</scope>
    <source>
        <strain evidence="2 3">Poly41</strain>
    </source>
</reference>
<dbReference type="SUPFAM" id="SSF55347">
    <property type="entry name" value="Glyceraldehyde-3-phosphate dehydrogenase-like, C-terminal domain"/>
    <property type="match status" value="1"/>
</dbReference>
<dbReference type="Gene3D" id="3.30.360.10">
    <property type="entry name" value="Dihydrodipicolinate Reductase, domain 2"/>
    <property type="match status" value="1"/>
</dbReference>
<evidence type="ECO:0000313" key="3">
    <source>
        <dbReference type="Proteomes" id="UP000319143"/>
    </source>
</evidence>
<dbReference type="EC" id="3.2.1.-" evidence="2"/>
<dbReference type="Pfam" id="PF01408">
    <property type="entry name" value="GFO_IDH_MocA"/>
    <property type="match status" value="1"/>
</dbReference>
<dbReference type="PANTHER" id="PTHR43818:SF5">
    <property type="entry name" value="OXIDOREDUCTASE FAMILY PROTEIN"/>
    <property type="match status" value="1"/>
</dbReference>
<protein>
    <submittedName>
        <fullName evidence="2">Glycosyl hydrolase</fullName>
        <ecNumber evidence="2">3.2.1.-</ecNumber>
    </submittedName>
</protein>
<keyword evidence="3" id="KW-1185">Reference proteome</keyword>
<dbReference type="RefSeq" id="WP_197231926.1">
    <property type="nucleotide sequence ID" value="NZ_SJPV01000026.1"/>
</dbReference>
<sequence length="444" mass="49381">MNPPQNKKPSSTSRRGFLKDSMVLSAASTVGGLALSRSAHAAGSDVLRIGLIGCGGRGCGAANNIMAVYPGARLVAMADLFEDRLEAGLKSLSSTYPDQVDVAHENRFDGFDGYERLLETDIDVVLIAAASHFHPEMTRAAVEAGKHVFTEKPHGIDVPGAKRLLEACDLAKEKNLAMVSGLCWRYSPHVREAIQHVHNGMIGEVVAIQENYLSQPYVKRPRQPEWSELEYQFRNWYHFNWLSGDQTSQQLIHSLDKASWVLGDVPPLKAWGLGGRQVCTSDDYGDQFDSHAIVYEYETGQKVFAFCHDRPDCYSATSDIVYGTKGRLFMPRWNETSITDLKGNELWKYKGENVSMVENEQRALVESILSGNPINNRSYMFTSTMLGILGQMACYTGQEVTWEMALGSTLDFRLKEYKWDAEAPIAPRPDGTYPTAMPGITKFS</sequence>
<dbReference type="EMBL" id="SJPV01000026">
    <property type="protein sequence ID" value="TWU28940.1"/>
    <property type="molecule type" value="Genomic_DNA"/>
</dbReference>
<gene>
    <name evidence="2" type="ORF">Poly41_67930</name>
</gene>
<accession>A0A5C6CWJ7</accession>
<dbReference type="Gene3D" id="3.40.50.720">
    <property type="entry name" value="NAD(P)-binding Rossmann-like Domain"/>
    <property type="match status" value="1"/>
</dbReference>
<dbReference type="InterPro" id="IPR006311">
    <property type="entry name" value="TAT_signal"/>
</dbReference>
<evidence type="ECO:0000259" key="1">
    <source>
        <dbReference type="Pfam" id="PF01408"/>
    </source>
</evidence>
<organism evidence="2 3">
    <name type="scientific">Novipirellula artificiosorum</name>
    <dbReference type="NCBI Taxonomy" id="2528016"/>
    <lineage>
        <taxon>Bacteria</taxon>
        <taxon>Pseudomonadati</taxon>
        <taxon>Planctomycetota</taxon>
        <taxon>Planctomycetia</taxon>
        <taxon>Pirellulales</taxon>
        <taxon>Pirellulaceae</taxon>
        <taxon>Novipirellula</taxon>
    </lineage>
</organism>
<proteinExistence type="predicted"/>
<comment type="caution">
    <text evidence="2">The sequence shown here is derived from an EMBL/GenBank/DDBJ whole genome shotgun (WGS) entry which is preliminary data.</text>
</comment>
<keyword evidence="2" id="KW-0378">Hydrolase</keyword>
<keyword evidence="2" id="KW-0326">Glycosidase</keyword>
<dbReference type="Proteomes" id="UP000319143">
    <property type="component" value="Unassembled WGS sequence"/>
</dbReference>
<dbReference type="AlphaFoldDB" id="A0A5C6CWJ7"/>
<evidence type="ECO:0000313" key="2">
    <source>
        <dbReference type="EMBL" id="TWU28940.1"/>
    </source>
</evidence>
<name>A0A5C6CWJ7_9BACT</name>